<dbReference type="EMBL" id="BAABHF010000043">
    <property type="protein sequence ID" value="GAA4509224.1"/>
    <property type="molecule type" value="Genomic_DNA"/>
</dbReference>
<protein>
    <submittedName>
        <fullName evidence="2">Uncharacterized protein</fullName>
    </submittedName>
</protein>
<feature type="compositionally biased region" description="Polar residues" evidence="1">
    <location>
        <begin position="25"/>
        <end position="36"/>
    </location>
</feature>
<name>A0ABP8QTE9_9ACTN</name>
<accession>A0ABP8QTE9</accession>
<evidence type="ECO:0000313" key="2">
    <source>
        <dbReference type="EMBL" id="GAA4509224.1"/>
    </source>
</evidence>
<evidence type="ECO:0000313" key="3">
    <source>
        <dbReference type="Proteomes" id="UP001500503"/>
    </source>
</evidence>
<comment type="caution">
    <text evidence="2">The sequence shown here is derived from an EMBL/GenBank/DDBJ whole genome shotgun (WGS) entry which is preliminary data.</text>
</comment>
<feature type="region of interest" description="Disordered" evidence="1">
    <location>
        <begin position="1"/>
        <end position="74"/>
    </location>
</feature>
<gene>
    <name evidence="2" type="ORF">GCM10023191_070130</name>
</gene>
<dbReference type="Proteomes" id="UP001500503">
    <property type="component" value="Unassembled WGS sequence"/>
</dbReference>
<evidence type="ECO:0000256" key="1">
    <source>
        <dbReference type="SAM" id="MobiDB-lite"/>
    </source>
</evidence>
<reference evidence="3" key="1">
    <citation type="journal article" date="2019" name="Int. J. Syst. Evol. Microbiol.">
        <title>The Global Catalogue of Microorganisms (GCM) 10K type strain sequencing project: providing services to taxonomists for standard genome sequencing and annotation.</title>
        <authorList>
            <consortium name="The Broad Institute Genomics Platform"/>
            <consortium name="The Broad Institute Genome Sequencing Center for Infectious Disease"/>
            <person name="Wu L."/>
            <person name="Ma J."/>
        </authorList>
    </citation>
    <scope>NUCLEOTIDE SEQUENCE [LARGE SCALE GENOMIC DNA]</scope>
    <source>
        <strain evidence="3">JCM 17933</strain>
    </source>
</reference>
<organism evidence="2 3">
    <name type="scientific">Actinoallomurus oryzae</name>
    <dbReference type="NCBI Taxonomy" id="502180"/>
    <lineage>
        <taxon>Bacteria</taxon>
        <taxon>Bacillati</taxon>
        <taxon>Actinomycetota</taxon>
        <taxon>Actinomycetes</taxon>
        <taxon>Streptosporangiales</taxon>
        <taxon>Thermomonosporaceae</taxon>
        <taxon>Actinoallomurus</taxon>
    </lineage>
</organism>
<proteinExistence type="predicted"/>
<feature type="compositionally biased region" description="Basic and acidic residues" evidence="1">
    <location>
        <begin position="1"/>
        <end position="24"/>
    </location>
</feature>
<keyword evidence="3" id="KW-1185">Reference proteome</keyword>
<sequence>MEKPITSKYDNHPFDPNDHSHDNDTTTSLDLGNTDSPELKVAWKNRPSFNTDPKFSQDDGGSGNPPPTYDHDAEDFSVDFDKLGSSVNTMLTKSRALVTQYENLRSHVLSSEGTVFGQTSMLPGSSGVYDSYSHSWGKGHDPAPTVFQKPAQEFAAQMNPAQQKTLQSIGAALELFGEYIALVNHSGQVYAAADRHSLFPAPPANGVTG</sequence>
<dbReference type="RefSeq" id="WP_345471227.1">
    <property type="nucleotide sequence ID" value="NZ_BAABHF010000043.1"/>
</dbReference>